<comment type="caution">
    <text evidence="1">The sequence shown here is derived from an EMBL/GenBank/DDBJ whole genome shotgun (WGS) entry which is preliminary data.</text>
</comment>
<dbReference type="EMBL" id="JRLV01000008">
    <property type="protein sequence ID" value="KGO81220.1"/>
    <property type="molecule type" value="Genomic_DNA"/>
</dbReference>
<dbReference type="AlphaFoldDB" id="A0A0A2LYQ3"/>
<dbReference type="STRING" id="1406840.Q763_09060"/>
<organism evidence="1 2">
    <name type="scientific">Flavobacterium beibuense F44-8</name>
    <dbReference type="NCBI Taxonomy" id="1406840"/>
    <lineage>
        <taxon>Bacteria</taxon>
        <taxon>Pseudomonadati</taxon>
        <taxon>Bacteroidota</taxon>
        <taxon>Flavobacteriia</taxon>
        <taxon>Flavobacteriales</taxon>
        <taxon>Flavobacteriaceae</taxon>
        <taxon>Flavobacterium</taxon>
    </lineage>
</organism>
<dbReference type="Gene3D" id="3.90.1140.10">
    <property type="entry name" value="Cyclic phosphodiesterase"/>
    <property type="match status" value="1"/>
</dbReference>
<dbReference type="Proteomes" id="UP000030129">
    <property type="component" value="Unassembled WGS sequence"/>
</dbReference>
<gene>
    <name evidence="1" type="ORF">Q763_09060</name>
</gene>
<dbReference type="InterPro" id="IPR050580">
    <property type="entry name" value="2H_phosphoesterase_YjcG-like"/>
</dbReference>
<keyword evidence="2" id="KW-1185">Reference proteome</keyword>
<sequence>MPSQNRYFIALIPPQEICEQVTVFKKDIAINYNSRKALRVIPHITLKTPFHLDEKEHDLLMQWFHNLSFSINKFELGLNGFGCFNNSKAPVIYVQPEYSAQLLSVQQSIIKQFSQAFPNTQIQFHDNDYHPHMTIGYRDLTYPEFEKAWSVYKNKPYKVQFEVQGIYLLQHDSKQWNIIAQHLLQE</sequence>
<dbReference type="InterPro" id="IPR009097">
    <property type="entry name" value="Cyclic_Pdiesterase"/>
</dbReference>
<evidence type="ECO:0008006" key="3">
    <source>
        <dbReference type="Google" id="ProtNLM"/>
    </source>
</evidence>
<reference evidence="1 2" key="1">
    <citation type="submission" date="2013-09" db="EMBL/GenBank/DDBJ databases">
        <authorList>
            <person name="Zeng Z."/>
            <person name="Chen C."/>
        </authorList>
    </citation>
    <scope>NUCLEOTIDE SEQUENCE [LARGE SCALE GENOMIC DNA]</scope>
    <source>
        <strain evidence="1 2">F44-8</strain>
    </source>
</reference>
<dbReference type="RefSeq" id="WP_035133341.1">
    <property type="nucleotide sequence ID" value="NZ_JRLV01000008.1"/>
</dbReference>
<evidence type="ECO:0000313" key="1">
    <source>
        <dbReference type="EMBL" id="KGO81220.1"/>
    </source>
</evidence>
<dbReference type="PANTHER" id="PTHR40037">
    <property type="entry name" value="PHOSPHOESTERASE YJCG-RELATED"/>
    <property type="match status" value="1"/>
</dbReference>
<accession>A0A0A2LYQ3</accession>
<dbReference type="SUPFAM" id="SSF55144">
    <property type="entry name" value="LigT-like"/>
    <property type="match status" value="1"/>
</dbReference>
<dbReference type="Pfam" id="PF13563">
    <property type="entry name" value="2_5_RNA_ligase2"/>
    <property type="match status" value="1"/>
</dbReference>
<dbReference type="eggNOG" id="COG1514">
    <property type="taxonomic scope" value="Bacteria"/>
</dbReference>
<name>A0A0A2LYQ3_9FLAO</name>
<dbReference type="PANTHER" id="PTHR40037:SF1">
    <property type="entry name" value="PHOSPHOESTERASE SAOUHSC_00951-RELATED"/>
    <property type="match status" value="1"/>
</dbReference>
<evidence type="ECO:0000313" key="2">
    <source>
        <dbReference type="Proteomes" id="UP000030129"/>
    </source>
</evidence>
<protein>
    <recommendedName>
        <fullName evidence="3">2'-5' RNA ligase</fullName>
    </recommendedName>
</protein>
<proteinExistence type="predicted"/>